<dbReference type="Gene3D" id="3.60.10.10">
    <property type="entry name" value="Endonuclease/exonuclease/phosphatase"/>
    <property type="match status" value="1"/>
</dbReference>
<keyword evidence="2" id="KW-1185">Reference proteome</keyword>
<dbReference type="AlphaFoldDB" id="A0AAW1WER5"/>
<dbReference type="PANTHER" id="PTHR33710">
    <property type="entry name" value="BNAC02G09200D PROTEIN"/>
    <property type="match status" value="1"/>
</dbReference>
<evidence type="ECO:0000313" key="2">
    <source>
        <dbReference type="Proteomes" id="UP001457282"/>
    </source>
</evidence>
<gene>
    <name evidence="1" type="ORF">M0R45_030588</name>
</gene>
<accession>A0AAW1WER5</accession>
<dbReference type="SUPFAM" id="SSF56219">
    <property type="entry name" value="DNase I-like"/>
    <property type="match status" value="1"/>
</dbReference>
<dbReference type="PANTHER" id="PTHR33710:SF79">
    <property type="entry name" value="OS06G0205337 PROTEIN"/>
    <property type="match status" value="1"/>
</dbReference>
<dbReference type="EMBL" id="JBEDUW010000006">
    <property type="protein sequence ID" value="KAK9922108.1"/>
    <property type="molecule type" value="Genomic_DNA"/>
</dbReference>
<evidence type="ECO:0000313" key="1">
    <source>
        <dbReference type="EMBL" id="KAK9922108.1"/>
    </source>
</evidence>
<dbReference type="InterPro" id="IPR036691">
    <property type="entry name" value="Endo/exonu/phosph_ase_sf"/>
</dbReference>
<sequence length="396" mass="45146">MEILSWNCRGICNDSTVQALKTLIQQERPSLIFLCVTMVRDKDYMNKLRFQIGYMNCEAVLSVGQSGGLALFWCDGLDVRFCSKSHHHVDVAIHASDGSSLCLCLTSFYGHPSTAEREGQMQLFRDVLSYNDPFDLGFVGPRFTWQSSGVKSRLDRTVVSSSWSDVFTHARMLHLSLIHGDHVPLILGVFLSPFIPRRRSFRFRLESFWVVKKISVTRLSLLHWQCNTFGSRGKEIKLLHSRLQELLCLASLDVHQQEYHMLSSKLDSLLVVDHAYRSQRAKFSWLTDGDRNTKFFHRKASNRRAKNRLVGLFDDNGDWQSTNSGMEKVVLGYFSTIFITASLDEVHMNSVVDLIQPKVDAAMNHELCELANLQLSWSGHVPPMIRSLAPSFLCIP</sequence>
<comment type="caution">
    <text evidence="1">The sequence shown here is derived from an EMBL/GenBank/DDBJ whole genome shotgun (WGS) entry which is preliminary data.</text>
</comment>
<dbReference type="Proteomes" id="UP001457282">
    <property type="component" value="Unassembled WGS sequence"/>
</dbReference>
<organism evidence="1 2">
    <name type="scientific">Rubus argutus</name>
    <name type="common">Southern blackberry</name>
    <dbReference type="NCBI Taxonomy" id="59490"/>
    <lineage>
        <taxon>Eukaryota</taxon>
        <taxon>Viridiplantae</taxon>
        <taxon>Streptophyta</taxon>
        <taxon>Embryophyta</taxon>
        <taxon>Tracheophyta</taxon>
        <taxon>Spermatophyta</taxon>
        <taxon>Magnoliopsida</taxon>
        <taxon>eudicotyledons</taxon>
        <taxon>Gunneridae</taxon>
        <taxon>Pentapetalae</taxon>
        <taxon>rosids</taxon>
        <taxon>fabids</taxon>
        <taxon>Rosales</taxon>
        <taxon>Rosaceae</taxon>
        <taxon>Rosoideae</taxon>
        <taxon>Rosoideae incertae sedis</taxon>
        <taxon>Rubus</taxon>
    </lineage>
</organism>
<reference evidence="1 2" key="1">
    <citation type="journal article" date="2023" name="G3 (Bethesda)">
        <title>A chromosome-length genome assembly and annotation of blackberry (Rubus argutus, cv. 'Hillquist').</title>
        <authorList>
            <person name="Bruna T."/>
            <person name="Aryal R."/>
            <person name="Dudchenko O."/>
            <person name="Sargent D.J."/>
            <person name="Mead D."/>
            <person name="Buti M."/>
            <person name="Cavallini A."/>
            <person name="Hytonen T."/>
            <person name="Andres J."/>
            <person name="Pham M."/>
            <person name="Weisz D."/>
            <person name="Mascagni F."/>
            <person name="Usai G."/>
            <person name="Natali L."/>
            <person name="Bassil N."/>
            <person name="Fernandez G.E."/>
            <person name="Lomsadze A."/>
            <person name="Armour M."/>
            <person name="Olukolu B."/>
            <person name="Poorten T."/>
            <person name="Britton C."/>
            <person name="Davik J."/>
            <person name="Ashrafi H."/>
            <person name="Aiden E.L."/>
            <person name="Borodovsky M."/>
            <person name="Worthington M."/>
        </authorList>
    </citation>
    <scope>NUCLEOTIDE SEQUENCE [LARGE SCALE GENOMIC DNA]</scope>
    <source>
        <strain evidence="1">PI 553951</strain>
    </source>
</reference>
<proteinExistence type="predicted"/>
<name>A0AAW1WER5_RUBAR</name>
<protein>
    <submittedName>
        <fullName evidence="1">Uncharacterized protein</fullName>
    </submittedName>
</protein>